<dbReference type="PANTHER" id="PTHR43574">
    <property type="entry name" value="EPIMERASE-RELATED"/>
    <property type="match status" value="1"/>
</dbReference>
<comment type="caution">
    <text evidence="3">The sequence shown here is derived from an EMBL/GenBank/DDBJ whole genome shotgun (WGS) entry which is preliminary data.</text>
</comment>
<dbReference type="SUPFAM" id="SSF51735">
    <property type="entry name" value="NAD(P)-binding Rossmann-fold domains"/>
    <property type="match status" value="1"/>
</dbReference>
<feature type="domain" description="NAD-dependent epimerase/dehydratase" evidence="2">
    <location>
        <begin position="4"/>
        <end position="245"/>
    </location>
</feature>
<accession>A0A9D9DKB6</accession>
<dbReference type="InterPro" id="IPR001509">
    <property type="entry name" value="Epimerase_deHydtase"/>
</dbReference>
<dbReference type="PRINTS" id="PR01713">
    <property type="entry name" value="NUCEPIMERASE"/>
</dbReference>
<dbReference type="InterPro" id="IPR036291">
    <property type="entry name" value="NAD(P)-bd_dom_sf"/>
</dbReference>
<dbReference type="Proteomes" id="UP000823635">
    <property type="component" value="Unassembled WGS sequence"/>
</dbReference>
<evidence type="ECO:0000259" key="2">
    <source>
        <dbReference type="Pfam" id="PF01370"/>
    </source>
</evidence>
<organism evidence="3 4">
    <name type="scientific">Candidatus Egerieousia excrementavium</name>
    <dbReference type="NCBI Taxonomy" id="2840778"/>
    <lineage>
        <taxon>Bacteria</taxon>
        <taxon>Pseudomonadati</taxon>
        <taxon>Bacteroidota</taxon>
        <taxon>Bacteroidia</taxon>
        <taxon>Bacteroidales</taxon>
        <taxon>Candidatus Egerieousia</taxon>
    </lineage>
</organism>
<reference evidence="3" key="1">
    <citation type="submission" date="2020-10" db="EMBL/GenBank/DDBJ databases">
        <authorList>
            <person name="Gilroy R."/>
        </authorList>
    </citation>
    <scope>NUCLEOTIDE SEQUENCE</scope>
    <source>
        <strain evidence="3">15467</strain>
    </source>
</reference>
<evidence type="ECO:0000256" key="1">
    <source>
        <dbReference type="ARBA" id="ARBA00023027"/>
    </source>
</evidence>
<dbReference type="EMBL" id="JADINB010000084">
    <property type="protein sequence ID" value="MBO8429033.1"/>
    <property type="molecule type" value="Genomic_DNA"/>
</dbReference>
<dbReference type="Gene3D" id="3.40.50.720">
    <property type="entry name" value="NAD(P)-binding Rossmann-like Domain"/>
    <property type="match status" value="1"/>
</dbReference>
<evidence type="ECO:0000313" key="4">
    <source>
        <dbReference type="Proteomes" id="UP000823635"/>
    </source>
</evidence>
<dbReference type="Pfam" id="PF01370">
    <property type="entry name" value="Epimerase"/>
    <property type="match status" value="1"/>
</dbReference>
<dbReference type="AlphaFoldDB" id="A0A9D9DKB6"/>
<protein>
    <submittedName>
        <fullName evidence="3">NAD-dependent epimerase/dehydratase family protein</fullName>
    </submittedName>
</protein>
<evidence type="ECO:0000313" key="3">
    <source>
        <dbReference type="EMBL" id="MBO8429033.1"/>
    </source>
</evidence>
<keyword evidence="1" id="KW-0520">NAD</keyword>
<gene>
    <name evidence="3" type="ORF">IAC68_03750</name>
</gene>
<sequence length="320" mass="36601">MNKILVTGAAGFIGFHLSRRLMEKGYAVTGLDNINSYYDTNLKYSRLKELGDFRFHKADLTDTGKLKEIFEHEDFDLVCNLAAQAGVRYSFENPSAYIQSNVVGFANIIEMSRLHSVRHFVYASSSSIYGNNNKVPFSEDDRTDNPQSLYAATKKENELIAHVYSHQWGMATTGLRFFTVYGPWGRPDMAPFLFMRSILEGKKIRIFNNGNLSRDFSYIDDIVEGVVKVLESNPEKGSCKVYNIGNSSPVQLMDFIHTIEKVTGRQAIKEFVPMQQGDVYTTYADTSKLERDFGFKPGTPLEKGIREFYKWYCKFYEIPE</sequence>
<reference evidence="3" key="2">
    <citation type="journal article" date="2021" name="PeerJ">
        <title>Extensive microbial diversity within the chicken gut microbiome revealed by metagenomics and culture.</title>
        <authorList>
            <person name="Gilroy R."/>
            <person name="Ravi A."/>
            <person name="Getino M."/>
            <person name="Pursley I."/>
            <person name="Horton D.L."/>
            <person name="Alikhan N.F."/>
            <person name="Baker D."/>
            <person name="Gharbi K."/>
            <person name="Hall N."/>
            <person name="Watson M."/>
            <person name="Adriaenssens E.M."/>
            <person name="Foster-Nyarko E."/>
            <person name="Jarju S."/>
            <person name="Secka A."/>
            <person name="Antonio M."/>
            <person name="Oren A."/>
            <person name="Chaudhuri R.R."/>
            <person name="La Ragione R."/>
            <person name="Hildebrand F."/>
            <person name="Pallen M.J."/>
        </authorList>
    </citation>
    <scope>NUCLEOTIDE SEQUENCE</scope>
    <source>
        <strain evidence="3">15467</strain>
    </source>
</reference>
<proteinExistence type="predicted"/>
<name>A0A9D9DKB6_9BACT</name>